<evidence type="ECO:0000313" key="3">
    <source>
        <dbReference type="Proteomes" id="UP000000763"/>
    </source>
</evidence>
<reference evidence="2" key="2">
    <citation type="submission" date="2002-05" db="EMBL/GenBank/DDBJ databases">
        <title>Oryza sativa nipponbare(GA3) genomic DNA, chromosome 2, BAC clone:OJ2055_H10.</title>
        <authorList>
            <person name="Sasaki T."/>
            <person name="Matsumoto T."/>
            <person name="Katayose Y."/>
        </authorList>
    </citation>
    <scope>NUCLEOTIDE SEQUENCE</scope>
</reference>
<evidence type="ECO:0000313" key="1">
    <source>
        <dbReference type="EMBL" id="BAD19453.1"/>
    </source>
</evidence>
<dbReference type="EMBL" id="AP005300">
    <property type="protein sequence ID" value="BAD19728.1"/>
    <property type="molecule type" value="Genomic_DNA"/>
</dbReference>
<accession>Q6K5X8</accession>
<reference evidence="3" key="4">
    <citation type="journal article" date="2008" name="Nucleic Acids Res.">
        <title>The rice annotation project database (RAP-DB): 2008 update.</title>
        <authorList>
            <consortium name="The rice annotation project (RAP)"/>
        </authorList>
    </citation>
    <scope>GENOME REANNOTATION</scope>
    <source>
        <strain evidence="3">cv. Nipponbare</strain>
    </source>
</reference>
<evidence type="ECO:0000313" key="2">
    <source>
        <dbReference type="EMBL" id="BAD19728.1"/>
    </source>
</evidence>
<organism evidence="2 3">
    <name type="scientific">Oryza sativa subsp. japonica</name>
    <name type="common">Rice</name>
    <dbReference type="NCBI Taxonomy" id="39947"/>
    <lineage>
        <taxon>Eukaryota</taxon>
        <taxon>Viridiplantae</taxon>
        <taxon>Streptophyta</taxon>
        <taxon>Embryophyta</taxon>
        <taxon>Tracheophyta</taxon>
        <taxon>Spermatophyta</taxon>
        <taxon>Magnoliopsida</taxon>
        <taxon>Liliopsida</taxon>
        <taxon>Poales</taxon>
        <taxon>Poaceae</taxon>
        <taxon>BOP clade</taxon>
        <taxon>Oryzoideae</taxon>
        <taxon>Oryzeae</taxon>
        <taxon>Oryzinae</taxon>
        <taxon>Oryza</taxon>
        <taxon>Oryza sativa</taxon>
    </lineage>
</organism>
<dbReference type="EMBL" id="AP004747">
    <property type="protein sequence ID" value="BAD19453.1"/>
    <property type="molecule type" value="Genomic_DNA"/>
</dbReference>
<reference evidence="3" key="3">
    <citation type="journal article" date="2005" name="Nature">
        <title>The map-based sequence of the rice genome.</title>
        <authorList>
            <consortium name="International rice genome sequencing project (IRGSP)"/>
            <person name="Matsumoto T."/>
            <person name="Wu J."/>
            <person name="Kanamori H."/>
            <person name="Katayose Y."/>
            <person name="Fujisawa M."/>
            <person name="Namiki N."/>
            <person name="Mizuno H."/>
            <person name="Yamamoto K."/>
            <person name="Antonio B.A."/>
            <person name="Baba T."/>
            <person name="Sakata K."/>
            <person name="Nagamura Y."/>
            <person name="Aoki H."/>
            <person name="Arikawa K."/>
            <person name="Arita K."/>
            <person name="Bito T."/>
            <person name="Chiden Y."/>
            <person name="Fujitsuka N."/>
            <person name="Fukunaka R."/>
            <person name="Hamada M."/>
            <person name="Harada C."/>
            <person name="Hayashi A."/>
            <person name="Hijishita S."/>
            <person name="Honda M."/>
            <person name="Hosokawa S."/>
            <person name="Ichikawa Y."/>
            <person name="Idonuma A."/>
            <person name="Iijima M."/>
            <person name="Ikeda M."/>
            <person name="Ikeno M."/>
            <person name="Ito K."/>
            <person name="Ito S."/>
            <person name="Ito T."/>
            <person name="Ito Y."/>
            <person name="Ito Y."/>
            <person name="Iwabuchi A."/>
            <person name="Kamiya K."/>
            <person name="Karasawa W."/>
            <person name="Kurita K."/>
            <person name="Katagiri S."/>
            <person name="Kikuta A."/>
            <person name="Kobayashi H."/>
            <person name="Kobayashi N."/>
            <person name="Machita K."/>
            <person name="Maehara T."/>
            <person name="Masukawa M."/>
            <person name="Mizubayashi T."/>
            <person name="Mukai Y."/>
            <person name="Nagasaki H."/>
            <person name="Nagata Y."/>
            <person name="Naito S."/>
            <person name="Nakashima M."/>
            <person name="Nakama Y."/>
            <person name="Nakamichi Y."/>
            <person name="Nakamura M."/>
            <person name="Meguro A."/>
            <person name="Negishi M."/>
            <person name="Ohta I."/>
            <person name="Ohta T."/>
            <person name="Okamoto M."/>
            <person name="Ono N."/>
            <person name="Saji S."/>
            <person name="Sakaguchi M."/>
            <person name="Sakai K."/>
            <person name="Shibata M."/>
            <person name="Shimokawa T."/>
            <person name="Song J."/>
            <person name="Takazaki Y."/>
            <person name="Terasawa K."/>
            <person name="Tsugane M."/>
            <person name="Tsuji K."/>
            <person name="Ueda S."/>
            <person name="Waki K."/>
            <person name="Yamagata H."/>
            <person name="Yamamoto M."/>
            <person name="Yamamoto S."/>
            <person name="Yamane H."/>
            <person name="Yoshiki S."/>
            <person name="Yoshihara R."/>
            <person name="Yukawa K."/>
            <person name="Zhong H."/>
            <person name="Yano M."/>
            <person name="Yuan Q."/>
            <person name="Ouyang S."/>
            <person name="Liu J."/>
            <person name="Jones K.M."/>
            <person name="Gansberger K."/>
            <person name="Moffat K."/>
            <person name="Hill J."/>
            <person name="Bera J."/>
            <person name="Fadrosh D."/>
            <person name="Jin S."/>
            <person name="Johri S."/>
            <person name="Kim M."/>
            <person name="Overton L."/>
            <person name="Reardon M."/>
            <person name="Tsitrin T."/>
            <person name="Vuong H."/>
            <person name="Weaver B."/>
            <person name="Ciecko A."/>
            <person name="Tallon L."/>
            <person name="Jackson J."/>
            <person name="Pai G."/>
            <person name="Aken S.V."/>
            <person name="Utterback T."/>
            <person name="Reidmuller S."/>
            <person name="Feldblyum T."/>
            <person name="Hsiao J."/>
            <person name="Zismann V."/>
            <person name="Iobst S."/>
            <person name="de Vazeille A.R."/>
            <person name="Buell C.R."/>
            <person name="Ying K."/>
            <person name="Li Y."/>
            <person name="Lu T."/>
            <person name="Huang Y."/>
            <person name="Zhao Q."/>
            <person name="Feng Q."/>
            <person name="Zhang L."/>
            <person name="Zhu J."/>
            <person name="Weng Q."/>
            <person name="Mu J."/>
            <person name="Lu Y."/>
            <person name="Fan D."/>
            <person name="Liu Y."/>
            <person name="Guan J."/>
            <person name="Zhang Y."/>
            <person name="Yu S."/>
            <person name="Liu X."/>
            <person name="Zhang Y."/>
            <person name="Hong G."/>
            <person name="Han B."/>
            <person name="Choisne N."/>
            <person name="Demange N."/>
            <person name="Orjeda G."/>
            <person name="Samain S."/>
            <person name="Cattolico L."/>
            <person name="Pelletier E."/>
            <person name="Couloux A."/>
            <person name="Segurens B."/>
            <person name="Wincker P."/>
            <person name="D'Hont A."/>
            <person name="Scarpelli C."/>
            <person name="Weissenbach J."/>
            <person name="Salanoubat M."/>
            <person name="Quetier F."/>
            <person name="Yu Y."/>
            <person name="Kim H.R."/>
            <person name="Rambo T."/>
            <person name="Currie J."/>
            <person name="Collura K."/>
            <person name="Luo M."/>
            <person name="Yang T."/>
            <person name="Ammiraju J.S.S."/>
            <person name="Engler F."/>
            <person name="Soderlund C."/>
            <person name="Wing R.A."/>
            <person name="Palmer L.E."/>
            <person name="de la Bastide M."/>
            <person name="Spiegel L."/>
            <person name="Nascimento L."/>
            <person name="Zutavern T."/>
            <person name="O'Shaughnessy A."/>
            <person name="Dike S."/>
            <person name="Dedhia N."/>
            <person name="Preston R."/>
            <person name="Balija V."/>
            <person name="McCombie W.R."/>
            <person name="Chow T."/>
            <person name="Chen H."/>
            <person name="Chung M."/>
            <person name="Chen C."/>
            <person name="Shaw J."/>
            <person name="Wu H."/>
            <person name="Hsiao K."/>
            <person name="Chao Y."/>
            <person name="Chu M."/>
            <person name="Cheng C."/>
            <person name="Hour A."/>
            <person name="Lee P."/>
            <person name="Lin S."/>
            <person name="Lin Y."/>
            <person name="Liou J."/>
            <person name="Liu S."/>
            <person name="Hsing Y."/>
            <person name="Raghuvanshi S."/>
            <person name="Mohanty A."/>
            <person name="Bharti A.K."/>
            <person name="Gaur A."/>
            <person name="Gupta V."/>
            <person name="Kumar D."/>
            <person name="Ravi V."/>
            <person name="Vij S."/>
            <person name="Kapur A."/>
            <person name="Khurana P."/>
            <person name="Khurana P."/>
            <person name="Khurana J.P."/>
            <person name="Tyagi A.K."/>
            <person name="Gaikwad K."/>
            <person name="Singh A."/>
            <person name="Dalal V."/>
            <person name="Srivastava S."/>
            <person name="Dixit A."/>
            <person name="Pal A.K."/>
            <person name="Ghazi I.A."/>
            <person name="Yadav M."/>
            <person name="Pandit A."/>
            <person name="Bhargava A."/>
            <person name="Sureshbabu K."/>
            <person name="Batra K."/>
            <person name="Sharma T.R."/>
            <person name="Mohapatra T."/>
            <person name="Singh N.K."/>
            <person name="Messing J."/>
            <person name="Nelson A.B."/>
            <person name="Fuks G."/>
            <person name="Kavchok S."/>
            <person name="Keizer G."/>
            <person name="Linton E."/>
            <person name="Llaca V."/>
            <person name="Song R."/>
            <person name="Tanyolac B."/>
            <person name="Young S."/>
            <person name="Ho-Il K."/>
            <person name="Hahn J.H."/>
            <person name="Sangsakoo G."/>
            <person name="Vanavichit A."/>
            <person name="de Mattos Luiz.A.T."/>
            <person name="Zimmer P.D."/>
            <person name="Malone G."/>
            <person name="Dellagostin O."/>
            <person name="de Oliveira A.C."/>
            <person name="Bevan M."/>
            <person name="Bancroft I."/>
            <person name="Minx P."/>
            <person name="Cordum H."/>
            <person name="Wilson R."/>
            <person name="Cheng Z."/>
            <person name="Jin W."/>
            <person name="Jiang J."/>
            <person name="Leong S.A."/>
            <person name="Iwama H."/>
            <person name="Gojobori T."/>
            <person name="Itoh T."/>
            <person name="Niimura Y."/>
            <person name="Fujii Y."/>
            <person name="Habara T."/>
            <person name="Sakai H."/>
            <person name="Sato Y."/>
            <person name="Wilson G."/>
            <person name="Kumar K."/>
            <person name="McCouch S."/>
            <person name="Juretic N."/>
            <person name="Hoen D."/>
            <person name="Wright S."/>
            <person name="Bruskiewich R."/>
            <person name="Bureau T."/>
            <person name="Miyao A."/>
            <person name="Hirochika H."/>
            <person name="Nishikawa T."/>
            <person name="Kadowaki K."/>
            <person name="Sugiura M."/>
            <person name="Burr B."/>
            <person name="Sasaki T."/>
        </authorList>
    </citation>
    <scope>NUCLEOTIDE SEQUENCE [LARGE SCALE GENOMIC DNA]</scope>
    <source>
        <strain evidence="3">cv. Nipponbare</strain>
    </source>
</reference>
<protein>
    <submittedName>
        <fullName evidence="2">Uncharacterized protein</fullName>
    </submittedName>
</protein>
<name>Q6K5X8_ORYSJ</name>
<gene>
    <name evidence="2" type="ORF">OJ2055_H10.28</name>
    <name evidence="1" type="ORF">P0407A09.7</name>
</gene>
<reference evidence="1" key="1">
    <citation type="submission" date="2002-02" db="EMBL/GenBank/DDBJ databases">
        <title>Oryza sativa nipponbare(GA3) genomic DNA, chromosome 2, PAC clone:P0407A09.</title>
        <authorList>
            <person name="Sasaki T."/>
            <person name="Matsumoto T."/>
            <person name="Yamamoto K."/>
        </authorList>
    </citation>
    <scope>NUCLEOTIDE SEQUENCE</scope>
</reference>
<proteinExistence type="predicted"/>
<dbReference type="AlphaFoldDB" id="Q6K5X8"/>
<sequence length="95" mass="10532">MSREWDIILELEVEQEEKPLPVGACVCFGSDTELNSPTAPVEFDRMLEPPNFPWLPSSSSSSSPFPRKGHSRCILDAYPAILISSSIKLQPSPPF</sequence>
<dbReference type="Proteomes" id="UP000000763">
    <property type="component" value="Chromosome 2"/>
</dbReference>